<name>A0ABU7M6T3_9ACTN</name>
<organism evidence="1 2">
    <name type="scientific">Gordonia sesuvii</name>
    <dbReference type="NCBI Taxonomy" id="3116777"/>
    <lineage>
        <taxon>Bacteria</taxon>
        <taxon>Bacillati</taxon>
        <taxon>Actinomycetota</taxon>
        <taxon>Actinomycetes</taxon>
        <taxon>Mycobacteriales</taxon>
        <taxon>Gordoniaceae</taxon>
        <taxon>Gordonia</taxon>
    </lineage>
</organism>
<dbReference type="EMBL" id="JAZDUF010000001">
    <property type="protein sequence ID" value="MEE3848814.1"/>
    <property type="molecule type" value="Genomic_DNA"/>
</dbReference>
<sequence length="170" mass="18090">MLIVTAGRTGPNKSVRFGGDLSLDEHGRRDAARLRDTVVEAITCGGPIVVGPERAAADTVAQLGVNARVVPALVSLDVGAWSGLTPEEIAPEDLATWFTDPTSRPHGGESVADFVARIHRWRTDSVTLPDVCVVTMPVAQALLTADAEEYFRVEIRPATSYSLPAEGTEV</sequence>
<dbReference type="Pfam" id="PF00300">
    <property type="entry name" value="His_Phos_1"/>
    <property type="match status" value="1"/>
</dbReference>
<comment type="caution">
    <text evidence="1">The sequence shown here is derived from an EMBL/GenBank/DDBJ whole genome shotgun (WGS) entry which is preliminary data.</text>
</comment>
<evidence type="ECO:0000313" key="2">
    <source>
        <dbReference type="Proteomes" id="UP001347146"/>
    </source>
</evidence>
<dbReference type="InterPro" id="IPR013078">
    <property type="entry name" value="His_Pase_superF_clade-1"/>
</dbReference>
<dbReference type="RefSeq" id="WP_330430484.1">
    <property type="nucleotide sequence ID" value="NZ_JAZDUF010000001.1"/>
</dbReference>
<reference evidence="1 2" key="1">
    <citation type="submission" date="2024-01" db="EMBL/GenBank/DDBJ databases">
        <title>Draft genome sequence of Gordonia sp. LSe1-13.</title>
        <authorList>
            <person name="Suphannarot A."/>
            <person name="Mingma R."/>
        </authorList>
    </citation>
    <scope>NUCLEOTIDE SEQUENCE [LARGE SCALE GENOMIC DNA]</scope>
    <source>
        <strain evidence="1 2">LSe1-13</strain>
    </source>
</reference>
<dbReference type="Gene3D" id="3.40.50.1240">
    <property type="entry name" value="Phosphoglycerate mutase-like"/>
    <property type="match status" value="1"/>
</dbReference>
<proteinExistence type="predicted"/>
<evidence type="ECO:0000313" key="1">
    <source>
        <dbReference type="EMBL" id="MEE3848814.1"/>
    </source>
</evidence>
<dbReference type="Proteomes" id="UP001347146">
    <property type="component" value="Unassembled WGS sequence"/>
</dbReference>
<dbReference type="SUPFAM" id="SSF53254">
    <property type="entry name" value="Phosphoglycerate mutase-like"/>
    <property type="match status" value="1"/>
</dbReference>
<keyword evidence="2" id="KW-1185">Reference proteome</keyword>
<gene>
    <name evidence="1" type="ORF">VZC37_00615</name>
</gene>
<dbReference type="InterPro" id="IPR029033">
    <property type="entry name" value="His_PPase_superfam"/>
</dbReference>
<accession>A0ABU7M6T3</accession>
<protein>
    <submittedName>
        <fullName evidence="1">Histidine phosphatase family protein</fullName>
    </submittedName>
</protein>